<dbReference type="KEGG" id="kro:BVG79_01377"/>
<dbReference type="Gene3D" id="3.40.190.10">
    <property type="entry name" value="Periplasmic binding protein-like II"/>
    <property type="match status" value="2"/>
</dbReference>
<gene>
    <name evidence="3" type="primary">tauA</name>
    <name evidence="3" type="ORF">BVG79_01377</name>
</gene>
<protein>
    <submittedName>
        <fullName evidence="3">NMT1/THI5 like domain protein</fullName>
    </submittedName>
</protein>
<dbReference type="STRING" id="92947.BVG79_01377"/>
<feature type="signal peptide" evidence="1">
    <location>
        <begin position="1"/>
        <end position="30"/>
    </location>
</feature>
<dbReference type="SUPFAM" id="SSF53850">
    <property type="entry name" value="Periplasmic binding protein-like II"/>
    <property type="match status" value="1"/>
</dbReference>
<evidence type="ECO:0000259" key="2">
    <source>
        <dbReference type="Pfam" id="PF09084"/>
    </source>
</evidence>
<proteinExistence type="predicted"/>
<accession>A0A1W6NZZ5</accession>
<sequence length="357" mass="37503">MTLPSFQMPQLSLLALTVAGAGLSPALASAQDISPERCALNKAPGEVIFLTSFAYAASTGILDIVAAKELGLYDALCIDLTIQPGGTNIQLVSANTAQLAGIGGPSDTMVGIDNGAEIVGIATYGNVGAIEVITMAGSGIETLADFVGKTVGYKGAVAPQFSAMFLDNGIDPETINWVSVGFDPSILSNGQVQGLGAYKSNEPRALEAQGFEVTEWDPNAFGIQSNFNTQIANIAFAEANPTVIEDFLRATFKAYAWMNESPDNLDQALQWAAELSTAGYDIDTSRVRYNTEVALVADSLPAGMALGQQSVAQWQPEADMLERFGLVQNKPDVATAMSTVYVDAIYDDAGALIWPAP</sequence>
<reference evidence="3 4" key="1">
    <citation type="submission" date="2017-02" db="EMBL/GenBank/DDBJ databases">
        <title>Ketogulonicigenium robustum SPU B003 Genome sequencing and assembly.</title>
        <authorList>
            <person name="Li Y."/>
            <person name="Liu L."/>
            <person name="Wang C."/>
            <person name="Zhang M."/>
            <person name="Zhang T."/>
            <person name="Zhang Y."/>
        </authorList>
    </citation>
    <scope>NUCLEOTIDE SEQUENCE [LARGE SCALE GENOMIC DNA]</scope>
    <source>
        <strain evidence="3 4">SPU_B003</strain>
    </source>
</reference>
<evidence type="ECO:0000313" key="4">
    <source>
        <dbReference type="Proteomes" id="UP000242447"/>
    </source>
</evidence>
<dbReference type="PANTHER" id="PTHR31528">
    <property type="entry name" value="4-AMINO-5-HYDROXYMETHYL-2-METHYLPYRIMIDINE PHOSPHATE SYNTHASE THI11-RELATED"/>
    <property type="match status" value="1"/>
</dbReference>
<dbReference type="PANTHER" id="PTHR31528:SF3">
    <property type="entry name" value="THIAMINE BIOSYNTHESIS PROTEIN HI_0357-RELATED"/>
    <property type="match status" value="1"/>
</dbReference>
<dbReference type="Proteomes" id="UP000242447">
    <property type="component" value="Chromosome"/>
</dbReference>
<keyword evidence="4" id="KW-1185">Reference proteome</keyword>
<dbReference type="AlphaFoldDB" id="A0A1W6NZZ5"/>
<dbReference type="EMBL" id="CP019937">
    <property type="protein sequence ID" value="ARO14723.1"/>
    <property type="molecule type" value="Genomic_DNA"/>
</dbReference>
<dbReference type="RefSeq" id="WP_085786222.1">
    <property type="nucleotide sequence ID" value="NZ_CP019937.1"/>
</dbReference>
<feature type="chain" id="PRO_5012574460" evidence="1">
    <location>
        <begin position="31"/>
        <end position="357"/>
    </location>
</feature>
<name>A0A1W6NZZ5_9RHOB</name>
<keyword evidence="1" id="KW-0732">Signal</keyword>
<evidence type="ECO:0000256" key="1">
    <source>
        <dbReference type="SAM" id="SignalP"/>
    </source>
</evidence>
<dbReference type="Pfam" id="PF09084">
    <property type="entry name" value="NMT1"/>
    <property type="match status" value="1"/>
</dbReference>
<evidence type="ECO:0000313" key="3">
    <source>
        <dbReference type="EMBL" id="ARO14723.1"/>
    </source>
</evidence>
<dbReference type="OrthoDB" id="8111384at2"/>
<dbReference type="GO" id="GO:0009228">
    <property type="term" value="P:thiamine biosynthetic process"/>
    <property type="evidence" value="ECO:0007669"/>
    <property type="project" value="InterPro"/>
</dbReference>
<feature type="domain" description="SsuA/THI5-like" evidence="2">
    <location>
        <begin position="62"/>
        <end position="264"/>
    </location>
</feature>
<dbReference type="InterPro" id="IPR027939">
    <property type="entry name" value="NMT1/THI5"/>
</dbReference>
<dbReference type="InterPro" id="IPR015168">
    <property type="entry name" value="SsuA/THI5"/>
</dbReference>
<organism evidence="3 4">
    <name type="scientific">Ketogulonicigenium robustum</name>
    <dbReference type="NCBI Taxonomy" id="92947"/>
    <lineage>
        <taxon>Bacteria</taxon>
        <taxon>Pseudomonadati</taxon>
        <taxon>Pseudomonadota</taxon>
        <taxon>Alphaproteobacteria</taxon>
        <taxon>Rhodobacterales</taxon>
        <taxon>Roseobacteraceae</taxon>
        <taxon>Ketogulonicigenium</taxon>
    </lineage>
</organism>